<keyword evidence="2" id="KW-1185">Reference proteome</keyword>
<organism evidence="1 2">
    <name type="scientific">Crotalaria pallida</name>
    <name type="common">Smooth rattlebox</name>
    <name type="synonym">Crotalaria striata</name>
    <dbReference type="NCBI Taxonomy" id="3830"/>
    <lineage>
        <taxon>Eukaryota</taxon>
        <taxon>Viridiplantae</taxon>
        <taxon>Streptophyta</taxon>
        <taxon>Embryophyta</taxon>
        <taxon>Tracheophyta</taxon>
        <taxon>Spermatophyta</taxon>
        <taxon>Magnoliopsida</taxon>
        <taxon>eudicotyledons</taxon>
        <taxon>Gunneridae</taxon>
        <taxon>Pentapetalae</taxon>
        <taxon>rosids</taxon>
        <taxon>fabids</taxon>
        <taxon>Fabales</taxon>
        <taxon>Fabaceae</taxon>
        <taxon>Papilionoideae</taxon>
        <taxon>50 kb inversion clade</taxon>
        <taxon>genistoids sensu lato</taxon>
        <taxon>core genistoids</taxon>
        <taxon>Crotalarieae</taxon>
        <taxon>Crotalaria</taxon>
    </lineage>
</organism>
<proteinExistence type="predicted"/>
<dbReference type="AlphaFoldDB" id="A0AAN9ILS2"/>
<accession>A0AAN9ILS2</accession>
<dbReference type="EMBL" id="JAYWIO010000002">
    <property type="protein sequence ID" value="KAK7282116.1"/>
    <property type="molecule type" value="Genomic_DNA"/>
</dbReference>
<sequence length="84" mass="9670">MAANLGEFADVVMAQIGFASSTITRHRDVANNSVKKRKPTEDEIRMDEGFPVLDSPVLERILISCWEEKNRLKLEQRYVEAYEI</sequence>
<reference evidence="1 2" key="1">
    <citation type="submission" date="2024-01" db="EMBL/GenBank/DDBJ databases">
        <title>The genomes of 5 underutilized Papilionoideae crops provide insights into root nodulation and disease resistanc.</title>
        <authorList>
            <person name="Yuan L."/>
        </authorList>
    </citation>
    <scope>NUCLEOTIDE SEQUENCE [LARGE SCALE GENOMIC DNA]</scope>
    <source>
        <strain evidence="1">ZHUSHIDOU_FW_LH</strain>
        <tissue evidence="1">Leaf</tissue>
    </source>
</reference>
<evidence type="ECO:0000313" key="2">
    <source>
        <dbReference type="Proteomes" id="UP001372338"/>
    </source>
</evidence>
<comment type="caution">
    <text evidence="1">The sequence shown here is derived from an EMBL/GenBank/DDBJ whole genome shotgun (WGS) entry which is preliminary data.</text>
</comment>
<evidence type="ECO:0000313" key="1">
    <source>
        <dbReference type="EMBL" id="KAK7282116.1"/>
    </source>
</evidence>
<protein>
    <submittedName>
        <fullName evidence="1">Uncharacterized protein</fullName>
    </submittedName>
</protein>
<dbReference type="Proteomes" id="UP001372338">
    <property type="component" value="Unassembled WGS sequence"/>
</dbReference>
<gene>
    <name evidence="1" type="ORF">RIF29_10666</name>
</gene>
<name>A0AAN9ILS2_CROPI</name>